<gene>
    <name evidence="2" type="ORF">BI344_18580</name>
</gene>
<organism evidence="2 3">
    <name type="scientific">Chromobacterium sphagni</name>
    <dbReference type="NCBI Taxonomy" id="1903179"/>
    <lineage>
        <taxon>Bacteria</taxon>
        <taxon>Pseudomonadati</taxon>
        <taxon>Pseudomonadota</taxon>
        <taxon>Betaproteobacteria</taxon>
        <taxon>Neisseriales</taxon>
        <taxon>Chromobacteriaceae</taxon>
        <taxon>Chromobacterium</taxon>
    </lineage>
</organism>
<evidence type="ECO:0000313" key="3">
    <source>
        <dbReference type="Proteomes" id="UP000180280"/>
    </source>
</evidence>
<dbReference type="Proteomes" id="UP000180280">
    <property type="component" value="Unassembled WGS sequence"/>
</dbReference>
<accession>A0ABX3CB47</accession>
<sequence length="80" mass="9328">MVIRQSIRPADRSAPIMPETAHHSPRLQSRLQLKTGTDLLIFYNTISIPGKYSSQQYNNKFDKKTTLLKTFPHEEKQKEK</sequence>
<protein>
    <submittedName>
        <fullName evidence="2">Uncharacterized protein</fullName>
    </submittedName>
</protein>
<evidence type="ECO:0000313" key="2">
    <source>
        <dbReference type="EMBL" id="OHX19418.1"/>
    </source>
</evidence>
<dbReference type="RefSeq" id="WP_071113609.1">
    <property type="nucleotide sequence ID" value="NZ_MKCT01000038.1"/>
</dbReference>
<keyword evidence="3" id="KW-1185">Reference proteome</keyword>
<reference evidence="2 3" key="1">
    <citation type="submission" date="2016-09" db="EMBL/GenBank/DDBJ databases">
        <title>Chromobacterium muskegensis sp. nov., an insecticidal bacterium isolated from Sphagnum bogs.</title>
        <authorList>
            <person name="Sparks M.E."/>
            <person name="Blackburn M.B."/>
            <person name="Gundersen-Rindal D.E."/>
            <person name="Mitchell A."/>
            <person name="Farrar R."/>
            <person name="Kuhar D."/>
        </authorList>
    </citation>
    <scope>NUCLEOTIDE SEQUENCE [LARGE SCALE GENOMIC DNA]</scope>
    <source>
        <strain evidence="2 3">14B-1</strain>
    </source>
</reference>
<comment type="caution">
    <text evidence="2">The sequence shown here is derived from an EMBL/GenBank/DDBJ whole genome shotgun (WGS) entry which is preliminary data.</text>
</comment>
<evidence type="ECO:0000256" key="1">
    <source>
        <dbReference type="SAM" id="MobiDB-lite"/>
    </source>
</evidence>
<dbReference type="EMBL" id="MKCT01000038">
    <property type="protein sequence ID" value="OHX19418.1"/>
    <property type="molecule type" value="Genomic_DNA"/>
</dbReference>
<name>A0ABX3CB47_9NEIS</name>
<feature type="region of interest" description="Disordered" evidence="1">
    <location>
        <begin position="1"/>
        <end position="27"/>
    </location>
</feature>
<proteinExistence type="predicted"/>